<evidence type="ECO:0000313" key="5">
    <source>
        <dbReference type="EnsemblPlants" id="Kaladp0068s0217.1.v1.1"/>
    </source>
</evidence>
<dbReference type="OMA" id="HDFKIRA"/>
<dbReference type="AlphaFoldDB" id="A0A7N0UJL7"/>
<comment type="subcellular location">
    <subcellularLocation>
        <location evidence="1">Plastid</location>
    </subcellularLocation>
</comment>
<dbReference type="PANTHER" id="PTHR31906">
    <property type="entry name" value="PLASTID-LIPID-ASSOCIATED PROTEIN 4, CHLOROPLASTIC-RELATED"/>
    <property type="match status" value="1"/>
</dbReference>
<evidence type="ECO:0000256" key="2">
    <source>
        <dbReference type="ARBA" id="ARBA00022640"/>
    </source>
</evidence>
<dbReference type="Pfam" id="PF04755">
    <property type="entry name" value="PAP_fibrillin"/>
    <property type="match status" value="1"/>
</dbReference>
<proteinExistence type="predicted"/>
<protein>
    <recommendedName>
        <fullName evidence="4">Plastid lipid-associated protein/fibrillin conserved domain-containing protein</fullName>
    </recommendedName>
</protein>
<dbReference type="InterPro" id="IPR006843">
    <property type="entry name" value="PAP/fibrillin_dom"/>
</dbReference>
<feature type="domain" description="Plastid lipid-associated protein/fibrillin conserved" evidence="4">
    <location>
        <begin position="103"/>
        <end position="317"/>
    </location>
</feature>
<dbReference type="Proteomes" id="UP000594263">
    <property type="component" value="Unplaced"/>
</dbReference>
<keyword evidence="3" id="KW-0809">Transit peptide</keyword>
<sequence>MAISSELVQFPCTTCNSAPPNITNSTRPSPFFPATIKLARPGPTPRALTLTSSRFNHNLCLVRAKSDDSSHEDESFAAAAAAATALEELGVIVAVRDEEADLLKNELVSLFYGTNRGLHAASETRAEIAEVVSKLEGRNPTAAPMEALTLLDGKWILEYTSYIGLYPLLSSGTLPLLKVEEISQTIDSHNLTVENSVVFSGPLATTSVSARAKYEVKSPKRVQIKFEEGVVGTPQLTDFITIPEQLQLFGQDMNLPPLRGLISSVQDAAQSVAKTISGQPPLKFSMSHANAESWLLTTYLDEDLRISKLDNGSAFVLVKEGSRLLTL</sequence>
<keyword evidence="2" id="KW-0934">Plastid</keyword>
<organism evidence="5 6">
    <name type="scientific">Kalanchoe fedtschenkoi</name>
    <name type="common">Lavender scallops</name>
    <name type="synonym">South American air plant</name>
    <dbReference type="NCBI Taxonomy" id="63787"/>
    <lineage>
        <taxon>Eukaryota</taxon>
        <taxon>Viridiplantae</taxon>
        <taxon>Streptophyta</taxon>
        <taxon>Embryophyta</taxon>
        <taxon>Tracheophyta</taxon>
        <taxon>Spermatophyta</taxon>
        <taxon>Magnoliopsida</taxon>
        <taxon>eudicotyledons</taxon>
        <taxon>Gunneridae</taxon>
        <taxon>Pentapetalae</taxon>
        <taxon>Saxifragales</taxon>
        <taxon>Crassulaceae</taxon>
        <taxon>Kalanchoe</taxon>
    </lineage>
</organism>
<dbReference type="Gramene" id="Kaladp0068s0217.1.v1.1">
    <property type="protein sequence ID" value="Kaladp0068s0217.1.v1.1"/>
    <property type="gene ID" value="Kaladp0068s0217.v1.1"/>
</dbReference>
<evidence type="ECO:0000256" key="1">
    <source>
        <dbReference type="ARBA" id="ARBA00004474"/>
    </source>
</evidence>
<reference evidence="5" key="1">
    <citation type="submission" date="2021-01" db="UniProtKB">
        <authorList>
            <consortium name="EnsemblPlants"/>
        </authorList>
    </citation>
    <scope>IDENTIFICATION</scope>
</reference>
<evidence type="ECO:0000259" key="4">
    <source>
        <dbReference type="Pfam" id="PF04755"/>
    </source>
</evidence>
<evidence type="ECO:0000256" key="3">
    <source>
        <dbReference type="ARBA" id="ARBA00022946"/>
    </source>
</evidence>
<dbReference type="GO" id="GO:0009536">
    <property type="term" value="C:plastid"/>
    <property type="evidence" value="ECO:0007669"/>
    <property type="project" value="UniProtKB-SubCell"/>
</dbReference>
<dbReference type="EnsemblPlants" id="Kaladp0068s0217.1.v1.1">
    <property type="protein sequence ID" value="Kaladp0068s0217.1.v1.1"/>
    <property type="gene ID" value="Kaladp0068s0217.v1.1"/>
</dbReference>
<name>A0A7N0UJL7_KALFE</name>
<evidence type="ECO:0000313" key="6">
    <source>
        <dbReference type="Proteomes" id="UP000594263"/>
    </source>
</evidence>
<dbReference type="InterPro" id="IPR039633">
    <property type="entry name" value="PAP"/>
</dbReference>
<accession>A0A7N0UJL7</accession>
<keyword evidence="6" id="KW-1185">Reference proteome</keyword>